<dbReference type="Proteomes" id="UP000800035">
    <property type="component" value="Unassembled WGS sequence"/>
</dbReference>
<feature type="compositionally biased region" description="Low complexity" evidence="1">
    <location>
        <begin position="359"/>
        <end position="373"/>
    </location>
</feature>
<dbReference type="AlphaFoldDB" id="A0A6A5TS35"/>
<dbReference type="InterPro" id="IPR015947">
    <property type="entry name" value="PUA-like_sf"/>
</dbReference>
<dbReference type="OrthoDB" id="3244603at2759"/>
<evidence type="ECO:0008006" key="4">
    <source>
        <dbReference type="Google" id="ProtNLM"/>
    </source>
</evidence>
<protein>
    <recommendedName>
        <fullName evidence="4">YDG domain-containing protein</fullName>
    </recommendedName>
</protein>
<evidence type="ECO:0000256" key="1">
    <source>
        <dbReference type="SAM" id="MobiDB-lite"/>
    </source>
</evidence>
<dbReference type="SUPFAM" id="SSF88697">
    <property type="entry name" value="PUA domain-like"/>
    <property type="match status" value="1"/>
</dbReference>
<feature type="region of interest" description="Disordered" evidence="1">
    <location>
        <begin position="356"/>
        <end position="397"/>
    </location>
</feature>
<feature type="compositionally biased region" description="Basic residues" evidence="1">
    <location>
        <begin position="536"/>
        <end position="551"/>
    </location>
</feature>
<evidence type="ECO:0000313" key="2">
    <source>
        <dbReference type="EMBL" id="KAF1954790.1"/>
    </source>
</evidence>
<organism evidence="2 3">
    <name type="scientific">Byssothecium circinans</name>
    <dbReference type="NCBI Taxonomy" id="147558"/>
    <lineage>
        <taxon>Eukaryota</taxon>
        <taxon>Fungi</taxon>
        <taxon>Dikarya</taxon>
        <taxon>Ascomycota</taxon>
        <taxon>Pezizomycotina</taxon>
        <taxon>Dothideomycetes</taxon>
        <taxon>Pleosporomycetidae</taxon>
        <taxon>Pleosporales</taxon>
        <taxon>Massarineae</taxon>
        <taxon>Massarinaceae</taxon>
        <taxon>Byssothecium</taxon>
    </lineage>
</organism>
<feature type="compositionally biased region" description="Basic and acidic residues" evidence="1">
    <location>
        <begin position="791"/>
        <end position="800"/>
    </location>
</feature>
<dbReference type="EMBL" id="ML976997">
    <property type="protein sequence ID" value="KAF1954790.1"/>
    <property type="molecule type" value="Genomic_DNA"/>
</dbReference>
<feature type="region of interest" description="Disordered" evidence="1">
    <location>
        <begin position="785"/>
        <end position="824"/>
    </location>
</feature>
<evidence type="ECO:0000313" key="3">
    <source>
        <dbReference type="Proteomes" id="UP000800035"/>
    </source>
</evidence>
<keyword evidence="3" id="KW-1185">Reference proteome</keyword>
<sequence length="824" mass="90715">MFPSTLSAINLTRSRLREMGHWIRDELDPVIAREGPEILRPDDVLMLHDFFQALHQSQNITALDLRATGIHKAILDVSGVATRWPGRLADDCDKIISIWTSKFGRLEDLPPFLYGRGGVLDGIASIHESSKQSLTKRWQATCPDKIAPKRSHQRGGLGFRAGAWWINPLFAWHAGIIDGDTVEGGVCYDKEAAYALLLKDTGEIDASDEDNFTYRCGRHDKGKFRLTAATPKCRHPIRVLRSHSINSIWGPKAGVRYEGLYRVVSWTISQIKNTDIHDQDYRTGDIVYDITFKRVDPIPMEEVIKIPTTSQVDEYSEYKRLRKVTRNHHHRGAIIPQNVYHTMTTKLAHQILPHQALQPPQSESSSKGSPSTSRAAASKRSVMSAEPSSSKQSHGLGKDTLEHIVDGEQFSFGSPPKATTTSLKIHLPQTRAISAPHFHDKTPGSTQQSGVPHTFVSNPSSLGSHQSNICKVAPWVDKEPALALLSNEPLPFIERETLGKTWKISREHGDDAGDISPQIAPGQDSRSHTTSPNPIRGRHKKSDNARKHHHPPMTLGHQTDLTTKKEPLKSILVRSLNPMAKLFDGPQDETSTLKAGEFVEGDTSNFTIRRRGSGSMALNPRRAFSVTGRRKRTSSSGAYPLSPIPVRPLSPLSPLLGRKDAGMFLDGCVSMSDLVVFADDGSPSASVAREYTDALYEDPFIDISPTPHTIPVTAKSFAPHIDREPKSTSPTRSIYASPVSVRVKSEPAAPLEMRPETPAGVVERNGRWEGEGGALVSGRLRRFLEGSSEMKSGRESERGDGGVTVTDRISGDGVVRGNGKGEEQ</sequence>
<feature type="region of interest" description="Disordered" evidence="1">
    <location>
        <begin position="507"/>
        <end position="565"/>
    </location>
</feature>
<name>A0A6A5TS35_9PLEO</name>
<reference evidence="2" key="1">
    <citation type="journal article" date="2020" name="Stud. Mycol.">
        <title>101 Dothideomycetes genomes: a test case for predicting lifestyles and emergence of pathogens.</title>
        <authorList>
            <person name="Haridas S."/>
            <person name="Albert R."/>
            <person name="Binder M."/>
            <person name="Bloem J."/>
            <person name="Labutti K."/>
            <person name="Salamov A."/>
            <person name="Andreopoulos B."/>
            <person name="Baker S."/>
            <person name="Barry K."/>
            <person name="Bills G."/>
            <person name="Bluhm B."/>
            <person name="Cannon C."/>
            <person name="Castanera R."/>
            <person name="Culley D."/>
            <person name="Daum C."/>
            <person name="Ezra D."/>
            <person name="Gonzalez J."/>
            <person name="Henrissat B."/>
            <person name="Kuo A."/>
            <person name="Liang C."/>
            <person name="Lipzen A."/>
            <person name="Lutzoni F."/>
            <person name="Magnuson J."/>
            <person name="Mondo S."/>
            <person name="Nolan M."/>
            <person name="Ohm R."/>
            <person name="Pangilinan J."/>
            <person name="Park H.-J."/>
            <person name="Ramirez L."/>
            <person name="Alfaro M."/>
            <person name="Sun H."/>
            <person name="Tritt A."/>
            <person name="Yoshinaga Y."/>
            <person name="Zwiers L.-H."/>
            <person name="Turgeon B."/>
            <person name="Goodwin S."/>
            <person name="Spatafora J."/>
            <person name="Crous P."/>
            <person name="Grigoriev I."/>
        </authorList>
    </citation>
    <scope>NUCLEOTIDE SEQUENCE</scope>
    <source>
        <strain evidence="2">CBS 675.92</strain>
    </source>
</reference>
<dbReference type="InterPro" id="IPR036987">
    <property type="entry name" value="SRA-YDG_sf"/>
</dbReference>
<accession>A0A6A5TS35</accession>
<proteinExistence type="predicted"/>
<gene>
    <name evidence="2" type="ORF">CC80DRAFT_594834</name>
</gene>
<dbReference type="Gene3D" id="2.30.280.10">
    <property type="entry name" value="SRA-YDG"/>
    <property type="match status" value="1"/>
</dbReference>